<sequence>MRLTRQPLAPPLDSSVSVFHHDAANPCPVLWHYHPELELLYLPRGAGRRHIGRTVSSYAGGELLLLGPNVPHLSYGYGQDDTFEEFGALFPAQLSSPAPGAWPELAPVRALLARATTGLVFGAAVRHAIGPQVQHLLTLPPWERLLSFLSILQQLAQYPESAYTVLEPSPPVHASPAAQAQLSRVLTRLHQRLSGPVSVPELAAEAALSVPAFCRFFKKMTQRTVTEFVKECRVQRACQLLRHAQSVTEVGYASGFQNLSYFNRSFRQLMRESPSAYRRRLVAGELVPPLL</sequence>
<name>A0ABW4R1E3_9BACT</name>
<keyword evidence="3" id="KW-0804">Transcription</keyword>
<comment type="caution">
    <text evidence="5">The sequence shown here is derived from an EMBL/GenBank/DDBJ whole genome shotgun (WGS) entry which is preliminary data.</text>
</comment>
<dbReference type="PANTHER" id="PTHR46796">
    <property type="entry name" value="HTH-TYPE TRANSCRIPTIONAL ACTIVATOR RHAS-RELATED"/>
    <property type="match status" value="1"/>
</dbReference>
<dbReference type="InterPro" id="IPR018062">
    <property type="entry name" value="HTH_AraC-typ_CS"/>
</dbReference>
<dbReference type="Pfam" id="PF12833">
    <property type="entry name" value="HTH_18"/>
    <property type="match status" value="1"/>
</dbReference>
<accession>A0ABW4R1E3</accession>
<dbReference type="InterPro" id="IPR009057">
    <property type="entry name" value="Homeodomain-like_sf"/>
</dbReference>
<dbReference type="InterPro" id="IPR011051">
    <property type="entry name" value="RmlC_Cupin_sf"/>
</dbReference>
<proteinExistence type="predicted"/>
<gene>
    <name evidence="5" type="ORF">ACFSDX_24345</name>
</gene>
<evidence type="ECO:0000256" key="2">
    <source>
        <dbReference type="ARBA" id="ARBA00023125"/>
    </source>
</evidence>
<keyword evidence="2" id="KW-0238">DNA-binding</keyword>
<dbReference type="EMBL" id="JBHUFD010000019">
    <property type="protein sequence ID" value="MFD1875585.1"/>
    <property type="molecule type" value="Genomic_DNA"/>
</dbReference>
<keyword evidence="6" id="KW-1185">Reference proteome</keyword>
<evidence type="ECO:0000313" key="6">
    <source>
        <dbReference type="Proteomes" id="UP001597197"/>
    </source>
</evidence>
<evidence type="ECO:0000259" key="4">
    <source>
        <dbReference type="PROSITE" id="PS01124"/>
    </source>
</evidence>
<dbReference type="PROSITE" id="PS01124">
    <property type="entry name" value="HTH_ARAC_FAMILY_2"/>
    <property type="match status" value="1"/>
</dbReference>
<dbReference type="Gene3D" id="1.10.10.60">
    <property type="entry name" value="Homeodomain-like"/>
    <property type="match status" value="2"/>
</dbReference>
<organism evidence="5 6">
    <name type="scientific">Hymenobacter bucti</name>
    <dbReference type="NCBI Taxonomy" id="1844114"/>
    <lineage>
        <taxon>Bacteria</taxon>
        <taxon>Pseudomonadati</taxon>
        <taxon>Bacteroidota</taxon>
        <taxon>Cytophagia</taxon>
        <taxon>Cytophagales</taxon>
        <taxon>Hymenobacteraceae</taxon>
        <taxon>Hymenobacter</taxon>
    </lineage>
</organism>
<evidence type="ECO:0000256" key="3">
    <source>
        <dbReference type="ARBA" id="ARBA00023163"/>
    </source>
</evidence>
<evidence type="ECO:0000313" key="5">
    <source>
        <dbReference type="EMBL" id="MFD1875585.1"/>
    </source>
</evidence>
<dbReference type="SUPFAM" id="SSF46689">
    <property type="entry name" value="Homeodomain-like"/>
    <property type="match status" value="2"/>
</dbReference>
<evidence type="ECO:0000256" key="1">
    <source>
        <dbReference type="ARBA" id="ARBA00023015"/>
    </source>
</evidence>
<protein>
    <submittedName>
        <fullName evidence="5">Helix-turn-helix domain-containing protein</fullName>
    </submittedName>
</protein>
<dbReference type="SUPFAM" id="SSF51182">
    <property type="entry name" value="RmlC-like cupins"/>
    <property type="match status" value="1"/>
</dbReference>
<keyword evidence="1" id="KW-0805">Transcription regulation</keyword>
<dbReference type="PROSITE" id="PS00041">
    <property type="entry name" value="HTH_ARAC_FAMILY_1"/>
    <property type="match status" value="1"/>
</dbReference>
<feature type="domain" description="HTH araC/xylS-type" evidence="4">
    <location>
        <begin position="183"/>
        <end position="280"/>
    </location>
</feature>
<dbReference type="InterPro" id="IPR050204">
    <property type="entry name" value="AraC_XylS_family_regulators"/>
</dbReference>
<reference evidence="6" key="1">
    <citation type="journal article" date="2019" name="Int. J. Syst. Evol. Microbiol.">
        <title>The Global Catalogue of Microorganisms (GCM) 10K type strain sequencing project: providing services to taxonomists for standard genome sequencing and annotation.</title>
        <authorList>
            <consortium name="The Broad Institute Genomics Platform"/>
            <consortium name="The Broad Institute Genome Sequencing Center for Infectious Disease"/>
            <person name="Wu L."/>
            <person name="Ma J."/>
        </authorList>
    </citation>
    <scope>NUCLEOTIDE SEQUENCE [LARGE SCALE GENOMIC DNA]</scope>
    <source>
        <strain evidence="6">CGMCC 1.15795</strain>
    </source>
</reference>
<dbReference type="SMART" id="SM00342">
    <property type="entry name" value="HTH_ARAC"/>
    <property type="match status" value="1"/>
</dbReference>
<dbReference type="Proteomes" id="UP001597197">
    <property type="component" value="Unassembled WGS sequence"/>
</dbReference>
<dbReference type="RefSeq" id="WP_382318439.1">
    <property type="nucleotide sequence ID" value="NZ_JBHUFD010000019.1"/>
</dbReference>
<dbReference type="InterPro" id="IPR018060">
    <property type="entry name" value="HTH_AraC"/>
</dbReference>